<dbReference type="AlphaFoldDB" id="W2SJQ6"/>
<evidence type="ECO:0000313" key="1">
    <source>
        <dbReference type="EMBL" id="ETN69874.1"/>
    </source>
</evidence>
<sequence>MPFHEPFDAPMYEVYMGAVGIARSVSFHLNVKKSAVGFPMDLPLSDFYVQHREKRIHPLFVL</sequence>
<dbReference type="KEGG" id="nai:NECAME_05060"/>
<reference evidence="2" key="1">
    <citation type="journal article" date="2014" name="Nat. Genet.">
        <title>Genome of the human hookworm Necator americanus.</title>
        <authorList>
            <person name="Tang Y.T."/>
            <person name="Gao X."/>
            <person name="Rosa B.A."/>
            <person name="Abubucker S."/>
            <person name="Hallsworth-Pepin K."/>
            <person name="Martin J."/>
            <person name="Tyagi R."/>
            <person name="Heizer E."/>
            <person name="Zhang X."/>
            <person name="Bhonagiri-Palsikar V."/>
            <person name="Minx P."/>
            <person name="Warren W.C."/>
            <person name="Wang Q."/>
            <person name="Zhan B."/>
            <person name="Hotez P.J."/>
            <person name="Sternberg P.W."/>
            <person name="Dougall A."/>
            <person name="Gaze S.T."/>
            <person name="Mulvenna J."/>
            <person name="Sotillo J."/>
            <person name="Ranganathan S."/>
            <person name="Rabelo E.M."/>
            <person name="Wilson R.K."/>
            <person name="Felgner P.L."/>
            <person name="Bethony J."/>
            <person name="Hawdon J.M."/>
            <person name="Gasser R.B."/>
            <person name="Loukas A."/>
            <person name="Mitreva M."/>
        </authorList>
    </citation>
    <scope>NUCLEOTIDE SEQUENCE [LARGE SCALE GENOMIC DNA]</scope>
</reference>
<keyword evidence="2" id="KW-1185">Reference proteome</keyword>
<gene>
    <name evidence="1" type="ORF">NECAME_05060</name>
</gene>
<evidence type="ECO:0000313" key="2">
    <source>
        <dbReference type="Proteomes" id="UP000053676"/>
    </source>
</evidence>
<dbReference type="Proteomes" id="UP000053676">
    <property type="component" value="Unassembled WGS sequence"/>
</dbReference>
<dbReference type="EMBL" id="KI669035">
    <property type="protein sequence ID" value="ETN69874.1"/>
    <property type="molecule type" value="Genomic_DNA"/>
</dbReference>
<protein>
    <submittedName>
        <fullName evidence="1">Uncharacterized protein</fullName>
    </submittedName>
</protein>
<accession>W2SJQ6</accession>
<proteinExistence type="predicted"/>
<organism evidence="1 2">
    <name type="scientific">Necator americanus</name>
    <name type="common">Human hookworm</name>
    <dbReference type="NCBI Taxonomy" id="51031"/>
    <lineage>
        <taxon>Eukaryota</taxon>
        <taxon>Metazoa</taxon>
        <taxon>Ecdysozoa</taxon>
        <taxon>Nematoda</taxon>
        <taxon>Chromadorea</taxon>
        <taxon>Rhabditida</taxon>
        <taxon>Rhabditina</taxon>
        <taxon>Rhabditomorpha</taxon>
        <taxon>Strongyloidea</taxon>
        <taxon>Ancylostomatidae</taxon>
        <taxon>Bunostominae</taxon>
        <taxon>Necator</taxon>
    </lineage>
</organism>
<name>W2SJQ6_NECAM</name>